<sequence length="98" mass="11168">HTCNACNVTVKQTEKAGYRNLINKFASKQSGYEEVVRQCISEKRRDLLVDQHALSTHQWVNLVINKIFTFTAVDDVVVRSAVKYSCRRDHRTVDSIGG</sequence>
<comment type="caution">
    <text evidence="1">The sequence shown here is derived from an EMBL/GenBank/DDBJ whole genome shotgun (WGS) entry which is preliminary data.</text>
</comment>
<evidence type="ECO:0000313" key="2">
    <source>
        <dbReference type="Proteomes" id="UP000709295"/>
    </source>
</evidence>
<evidence type="ECO:0000313" key="1">
    <source>
        <dbReference type="EMBL" id="KAG6961479.1"/>
    </source>
</evidence>
<protein>
    <submittedName>
        <fullName evidence="1">Uncharacterized protein</fullName>
    </submittedName>
</protein>
<reference evidence="1" key="1">
    <citation type="submission" date="2021-01" db="EMBL/GenBank/DDBJ databases">
        <title>Phytophthora aleatoria, a newly-described species from Pinus radiata is distinct from Phytophthora cactorum isolates based on comparative genomics.</title>
        <authorList>
            <person name="Mcdougal R."/>
            <person name="Panda P."/>
            <person name="Williams N."/>
            <person name="Studholme D.J."/>
        </authorList>
    </citation>
    <scope>NUCLEOTIDE SEQUENCE</scope>
    <source>
        <strain evidence="1">NZFS 4037</strain>
    </source>
</reference>
<accession>A0A8J5J6C5</accession>
<gene>
    <name evidence="1" type="ORF">JG688_00009047</name>
</gene>
<dbReference type="EMBL" id="JAENGY010000503">
    <property type="protein sequence ID" value="KAG6961479.1"/>
    <property type="molecule type" value="Genomic_DNA"/>
</dbReference>
<dbReference type="Proteomes" id="UP000709295">
    <property type="component" value="Unassembled WGS sequence"/>
</dbReference>
<proteinExistence type="predicted"/>
<name>A0A8J5J6C5_9STRA</name>
<dbReference type="AlphaFoldDB" id="A0A8J5J6C5"/>
<organism evidence="1 2">
    <name type="scientific">Phytophthora aleatoria</name>
    <dbReference type="NCBI Taxonomy" id="2496075"/>
    <lineage>
        <taxon>Eukaryota</taxon>
        <taxon>Sar</taxon>
        <taxon>Stramenopiles</taxon>
        <taxon>Oomycota</taxon>
        <taxon>Peronosporomycetes</taxon>
        <taxon>Peronosporales</taxon>
        <taxon>Peronosporaceae</taxon>
        <taxon>Phytophthora</taxon>
    </lineage>
</organism>
<feature type="non-terminal residue" evidence="1">
    <location>
        <position position="1"/>
    </location>
</feature>
<keyword evidence="2" id="KW-1185">Reference proteome</keyword>